<proteinExistence type="predicted"/>
<comment type="caution">
    <text evidence="1">The sequence shown here is derived from an EMBL/GenBank/DDBJ whole genome shotgun (WGS) entry which is preliminary data.</text>
</comment>
<dbReference type="STRING" id="1278819.BHE19_21905"/>
<evidence type="ECO:0000313" key="2">
    <source>
        <dbReference type="EMBL" id="OXB14395.1"/>
    </source>
</evidence>
<sequence>MKLKTAKFLNFIILSIVLLGCERDLSNEDKEVKVTAPFKSNSLNLKGLPADIRDYITPDTNNNTARSGESGNDLQDAIFATQDIVKTTDSENVTNYSISFIYEDSPENVFYNLVINVLPTGEQSQYILKYTCNPADFPNFKSHNFDFNYFRGATEMGVVTQNTGSFTGKSNSGDDPCPKIFIPPAGSGSNTGAVGGAVGGGGGTPSTSSGFNTTVAGYNVSASSSGGIYSVSVGTTTYYSGGGTTIIGGVTPGANGASGANYFYYFRPLVKAPGTSKKASDCPDQTPPAGYVPVSTASEAIAVIKTKIKISKAQMIYLMNTPEALNLVYSLVYNNPSEEDKNFALAMIDALKEGSVVDLKYRVILDPTFSDNKCLMGVYTQLGGSATFQNYLKKFDGDFSLANLTLSVGIDPKHPNASAVTYQPKNGLIEIKFNPEKLNTPALNIAKNFAHEILHAEMFEKLLALSGKKEIPWSAEFIESIRDDEPKIAEYYTMYLYDIPIGGSISDPQHEYMAQLSIKTIKDILKQYDNTQAEDLYTAIAWWGLMGKDEPNEITGLPPQPTAAWVNMPKVERLRLIDIYINFKNANTPCQQ</sequence>
<organism evidence="1 3">
    <name type="scientific">Flavobacterium tructae</name>
    <dbReference type="NCBI Taxonomy" id="1114873"/>
    <lineage>
        <taxon>Bacteria</taxon>
        <taxon>Pseudomonadati</taxon>
        <taxon>Bacteroidota</taxon>
        <taxon>Flavobacteriia</taxon>
        <taxon>Flavobacteriales</taxon>
        <taxon>Flavobacteriaceae</taxon>
        <taxon>Flavobacterium</taxon>
    </lineage>
</organism>
<gene>
    <name evidence="2" type="ORF">B0A71_21685</name>
    <name evidence="1" type="ORF">BHE19_21905</name>
</gene>
<accession>A0A1S1JFL7</accession>
<dbReference type="EMBL" id="MUHG01000038">
    <property type="protein sequence ID" value="OXB14395.1"/>
    <property type="molecule type" value="Genomic_DNA"/>
</dbReference>
<dbReference type="Proteomes" id="UP000180252">
    <property type="component" value="Unassembled WGS sequence"/>
</dbReference>
<dbReference type="EMBL" id="MIKE01000007">
    <property type="protein sequence ID" value="OHT47043.1"/>
    <property type="molecule type" value="Genomic_DNA"/>
</dbReference>
<evidence type="ECO:0000313" key="3">
    <source>
        <dbReference type="Proteomes" id="UP000180252"/>
    </source>
</evidence>
<dbReference type="AlphaFoldDB" id="A0A1S1JFL7"/>
<keyword evidence="4" id="KW-1185">Reference proteome</keyword>
<dbReference type="Proteomes" id="UP000198319">
    <property type="component" value="Unassembled WGS sequence"/>
</dbReference>
<reference evidence="2 4" key="3">
    <citation type="submission" date="2016-11" db="EMBL/GenBank/DDBJ databases">
        <title>Whole genomes of Flavobacteriaceae.</title>
        <authorList>
            <person name="Stine C."/>
            <person name="Li C."/>
            <person name="Tadesse D."/>
        </authorList>
    </citation>
    <scope>NUCLEOTIDE SEQUENCE [LARGE SCALE GENOMIC DNA]</scope>
    <source>
        <strain evidence="2 4">ATCC BAA-2541</strain>
    </source>
</reference>
<protein>
    <submittedName>
        <fullName evidence="1">Uncharacterized protein</fullName>
    </submittedName>
</protein>
<evidence type="ECO:0000313" key="4">
    <source>
        <dbReference type="Proteomes" id="UP000198319"/>
    </source>
</evidence>
<evidence type="ECO:0000313" key="1">
    <source>
        <dbReference type="EMBL" id="OHT47043.1"/>
    </source>
</evidence>
<reference evidence="1" key="2">
    <citation type="submission" date="2016-09" db="EMBL/GenBank/DDBJ databases">
        <authorList>
            <person name="Capua I."/>
            <person name="De Benedictis P."/>
            <person name="Joannis T."/>
            <person name="Lombin L.H."/>
            <person name="Cattoli G."/>
        </authorList>
    </citation>
    <scope>NUCLEOTIDE SEQUENCE [LARGE SCALE GENOMIC DNA]</scope>
    <source>
        <strain evidence="1">MSU</strain>
    </source>
</reference>
<dbReference type="PROSITE" id="PS51257">
    <property type="entry name" value="PROKAR_LIPOPROTEIN"/>
    <property type="match status" value="1"/>
</dbReference>
<reference evidence="3" key="1">
    <citation type="submission" date="2016-09" db="EMBL/GenBank/DDBJ databases">
        <authorList>
            <person name="Chen S."/>
            <person name="Walker E."/>
        </authorList>
    </citation>
    <scope>NUCLEOTIDE SEQUENCE [LARGE SCALE GENOMIC DNA]</scope>
    <source>
        <strain evidence="3">MSU</strain>
    </source>
</reference>
<name>A0A1S1JFL7_9FLAO</name>